<evidence type="ECO:0000313" key="11">
    <source>
        <dbReference type="EnsemblMetazoa" id="XP_022653144"/>
    </source>
</evidence>
<dbReference type="CTD" id="22796"/>
<dbReference type="GO" id="GO:0017119">
    <property type="term" value="C:Golgi transport complex"/>
    <property type="evidence" value="ECO:0007669"/>
    <property type="project" value="TreeGrafter"/>
</dbReference>
<evidence type="ECO:0000256" key="4">
    <source>
        <dbReference type="ARBA" id="ARBA00022448"/>
    </source>
</evidence>
<dbReference type="Pfam" id="PF06148">
    <property type="entry name" value="COG2_N"/>
    <property type="match status" value="1"/>
</dbReference>
<dbReference type="GeneID" id="111246955"/>
<dbReference type="FunCoup" id="A0A7M7JVK0">
    <property type="interactions" value="1846"/>
</dbReference>
<comment type="similarity">
    <text evidence="2">Belongs to the COG2 family.</text>
</comment>
<feature type="domain" description="Conserved oligomeric Golgi complex subunit 2 N-terminal" evidence="9">
    <location>
        <begin position="12"/>
        <end position="85"/>
    </location>
</feature>
<keyword evidence="5" id="KW-0653">Protein transport</keyword>
<dbReference type="OMA" id="CWAEGVY"/>
<comment type="subcellular location">
    <subcellularLocation>
        <location evidence="1">Golgi apparatus membrane</location>
        <topology evidence="1">Peripheral membrane protein</topology>
    </subcellularLocation>
</comment>
<reference evidence="11" key="1">
    <citation type="submission" date="2021-01" db="UniProtKB">
        <authorList>
            <consortium name="EnsemblMetazoa"/>
        </authorList>
    </citation>
    <scope>IDENTIFICATION</scope>
</reference>
<dbReference type="EnsemblMetazoa" id="XM_022797409">
    <property type="protein sequence ID" value="XP_022653144"/>
    <property type="gene ID" value="LOC111246955"/>
</dbReference>
<name>A0A7M7JVK0_VARDE</name>
<dbReference type="GO" id="GO:0015031">
    <property type="term" value="P:protein transport"/>
    <property type="evidence" value="ECO:0007669"/>
    <property type="project" value="UniProtKB-KW"/>
</dbReference>
<keyword evidence="6" id="KW-0333">Golgi apparatus</keyword>
<dbReference type="PANTHER" id="PTHR12961">
    <property type="entry name" value="CONSERVED OLIGOMERIC GOLGI COMPLEX COMPONENT 2"/>
    <property type="match status" value="1"/>
</dbReference>
<dbReference type="KEGG" id="vde:111246955"/>
<dbReference type="Proteomes" id="UP000594260">
    <property type="component" value="Unplaced"/>
</dbReference>
<dbReference type="OrthoDB" id="332281at2759"/>
<evidence type="ECO:0000256" key="2">
    <source>
        <dbReference type="ARBA" id="ARBA00007603"/>
    </source>
</evidence>
<evidence type="ECO:0000259" key="9">
    <source>
        <dbReference type="Pfam" id="PF06148"/>
    </source>
</evidence>
<dbReference type="InterPro" id="IPR024602">
    <property type="entry name" value="COG_su2_N"/>
</dbReference>
<evidence type="ECO:0000256" key="1">
    <source>
        <dbReference type="ARBA" id="ARBA00004395"/>
    </source>
</evidence>
<dbReference type="InParanoid" id="A0A7M7JVK0"/>
<dbReference type="GO" id="GO:0006891">
    <property type="term" value="P:intra-Golgi vesicle-mediated transport"/>
    <property type="evidence" value="ECO:0007669"/>
    <property type="project" value="TreeGrafter"/>
</dbReference>
<dbReference type="PANTHER" id="PTHR12961:SF0">
    <property type="entry name" value="CONSERVED OLIGOMERIC GOLGI COMPLEX SUBUNIT 2"/>
    <property type="match status" value="1"/>
</dbReference>
<protein>
    <recommendedName>
        <fullName evidence="3">Conserved oligomeric Golgi complex subunit 2</fullName>
    </recommendedName>
    <alternativeName>
        <fullName evidence="8">Component of oligomeric Golgi complex 2</fullName>
    </alternativeName>
</protein>
<organism evidence="11 12">
    <name type="scientific">Varroa destructor</name>
    <name type="common">Honeybee mite</name>
    <dbReference type="NCBI Taxonomy" id="109461"/>
    <lineage>
        <taxon>Eukaryota</taxon>
        <taxon>Metazoa</taxon>
        <taxon>Ecdysozoa</taxon>
        <taxon>Arthropoda</taxon>
        <taxon>Chelicerata</taxon>
        <taxon>Arachnida</taxon>
        <taxon>Acari</taxon>
        <taxon>Parasitiformes</taxon>
        <taxon>Mesostigmata</taxon>
        <taxon>Gamasina</taxon>
        <taxon>Dermanyssoidea</taxon>
        <taxon>Varroidae</taxon>
        <taxon>Varroa</taxon>
    </lineage>
</organism>
<evidence type="ECO:0000256" key="8">
    <source>
        <dbReference type="ARBA" id="ARBA00031344"/>
    </source>
</evidence>
<dbReference type="InterPro" id="IPR024603">
    <property type="entry name" value="COG_complex_COG2_C"/>
</dbReference>
<proteinExistence type="inferred from homology"/>
<evidence type="ECO:0000313" key="12">
    <source>
        <dbReference type="Proteomes" id="UP000594260"/>
    </source>
</evidence>
<keyword evidence="4" id="KW-0813">Transport</keyword>
<accession>A0A7M7JVK0</accession>
<keyword evidence="12" id="KW-1185">Reference proteome</keyword>
<evidence type="ECO:0000256" key="7">
    <source>
        <dbReference type="ARBA" id="ARBA00023136"/>
    </source>
</evidence>
<feature type="domain" description="COG complex component COG2 C-terminal" evidence="10">
    <location>
        <begin position="346"/>
        <end position="615"/>
    </location>
</feature>
<sequence length="651" mass="74561">MASFLEDAGHELCFEREIFFNPNFSVDQFVSEKRKAVGLEQLRHDLRSHLKYLQECLVELINNDYTDFVNLSSNLVGLEKYIGNISLPLNKLRDDVSEISEIIDATLQETEEKLAQRQQDRQLRGKILLAMDVYRGVQQLPQEDQMWTPDLVERTASQIQSLSSSLERCKDIPLARKSDEAISNVRKQLKGYLEERLLEALQGHDDAQLQHVLQVGVAVDLVAFLETFYSERIVKPTLEEIVTERVLREVLSDGLFNQIVMFITTNTALLNNCAPPEYNFIPRSVFPVFVALAESRIPTLFSLTSATMFHVRYNEALRFLETLEHHMSEQSVQIFRSSESYKAFMERWSTGIYFQLRYTEIATNFETALLKGNEPFSKKQTLLNVTENLYKQISYCWSDGVYIAELKPRFLKLTIQLLARYTTFLEQYAKVTHPVGELSALMLFQAAADCHQVSIESVCTCCDNFLTFEEKELFILCLNDSVERLAVCRESLARAAASLLVQLAQNSVKQISDIPRLYRRTNRDIPKMPSAFVATMLKPVLNCRASTSGYWDSEWSAQMAQGMAEAFLVTTRDVLDSVRKMEDSLRRLKKGKMNATDTQGISDDDKIRLQIMIDVEHFGQLLEELGELPECYEELFKLAKSQMMNGTNGGK</sequence>
<evidence type="ECO:0000256" key="6">
    <source>
        <dbReference type="ARBA" id="ARBA00023034"/>
    </source>
</evidence>
<evidence type="ECO:0000256" key="5">
    <source>
        <dbReference type="ARBA" id="ARBA00022927"/>
    </source>
</evidence>
<dbReference type="RefSeq" id="XP_022653144.1">
    <property type="nucleotide sequence ID" value="XM_022797409.1"/>
</dbReference>
<dbReference type="GO" id="GO:0000139">
    <property type="term" value="C:Golgi membrane"/>
    <property type="evidence" value="ECO:0007669"/>
    <property type="project" value="UniProtKB-SubCell"/>
</dbReference>
<evidence type="ECO:0000259" key="10">
    <source>
        <dbReference type="Pfam" id="PF12022"/>
    </source>
</evidence>
<evidence type="ECO:0000256" key="3">
    <source>
        <dbReference type="ARBA" id="ARBA00020977"/>
    </source>
</evidence>
<keyword evidence="7" id="KW-0472">Membrane</keyword>
<dbReference type="GO" id="GO:0007030">
    <property type="term" value="P:Golgi organization"/>
    <property type="evidence" value="ECO:0007669"/>
    <property type="project" value="InterPro"/>
</dbReference>
<dbReference type="AlphaFoldDB" id="A0A7M7JVK0"/>
<dbReference type="InterPro" id="IPR009316">
    <property type="entry name" value="COG2"/>
</dbReference>
<dbReference type="Pfam" id="PF12022">
    <property type="entry name" value="COG2_C"/>
    <property type="match status" value="1"/>
</dbReference>